<dbReference type="EMBL" id="AP017690">
    <property type="protein sequence ID" value="BAV82763.1"/>
    <property type="molecule type" value="Genomic_DNA"/>
</dbReference>
<protein>
    <submittedName>
        <fullName evidence="2">NADH dehydrogenase subunit 2</fullName>
    </submittedName>
</protein>
<feature type="transmembrane region" description="Helical" evidence="1">
    <location>
        <begin position="119"/>
        <end position="141"/>
    </location>
</feature>
<keyword evidence="1" id="KW-1133">Transmembrane helix</keyword>
<organism evidence="2">
    <name type="scientific">Nippostrongylus brasiliensis</name>
    <name type="common">Rat hookworm</name>
    <dbReference type="NCBI Taxonomy" id="27835"/>
    <lineage>
        <taxon>Eukaryota</taxon>
        <taxon>Metazoa</taxon>
        <taxon>Ecdysozoa</taxon>
        <taxon>Nematoda</taxon>
        <taxon>Chromadorea</taxon>
        <taxon>Rhabditida</taxon>
        <taxon>Rhabditina</taxon>
        <taxon>Rhabditomorpha</taxon>
        <taxon>Strongyloidea</taxon>
        <taxon>Heligmosomidae</taxon>
        <taxon>Nippostrongylus</taxon>
    </lineage>
</organism>
<sequence>MYIFLFLLVFFLAGLSLIVNNFIIWWGVFLIMTLLFVMINKMTLSYSSLFNYFIMQEVLGLMFLLLSVSLLQLLVVLIKVGVAPLHFWIFSVLNNVYGFNLMWFLTFQKLPFLVIMIQLMEFYVLILFVVGLMMCLVQMLLLKSYKSLLILSSTESFNWIILGFLMSMFSVFLIFMYYFFLMLYLVPKFENENFYSYVSWETMLIFMNMPFSVNFFVKIFALGESLVLMDFWFLLVLFLMFLSVLSLGFWMVNLSVKNFFTNKYNKFGFFMFLPMMFLVLL</sequence>
<keyword evidence="2" id="KW-0496">Mitochondrion</keyword>
<feature type="transmembrane region" description="Helical" evidence="1">
    <location>
        <begin position="161"/>
        <end position="186"/>
    </location>
</feature>
<feature type="transmembrane region" description="Helical" evidence="1">
    <location>
        <begin position="264"/>
        <end position="280"/>
    </location>
</feature>
<accession>A0A1E1GIR5</accession>
<feature type="transmembrane region" description="Helical" evidence="1">
    <location>
        <begin position="58"/>
        <end position="81"/>
    </location>
</feature>
<gene>
    <name evidence="2" type="primary">ND2</name>
</gene>
<name>A0A1E1GIR5_NIPBR</name>
<geneLocation type="mitochondrion" evidence="2"/>
<feature type="transmembrane region" description="Helical" evidence="1">
    <location>
        <begin position="6"/>
        <end position="37"/>
    </location>
</feature>
<dbReference type="AlphaFoldDB" id="A0A1E1GIR5"/>
<feature type="transmembrane region" description="Helical" evidence="1">
    <location>
        <begin position="87"/>
        <end position="107"/>
    </location>
</feature>
<evidence type="ECO:0000256" key="1">
    <source>
        <dbReference type="SAM" id="Phobius"/>
    </source>
</evidence>
<proteinExistence type="predicted"/>
<keyword evidence="1" id="KW-0812">Transmembrane</keyword>
<feature type="transmembrane region" description="Helical" evidence="1">
    <location>
        <begin position="198"/>
        <end position="219"/>
    </location>
</feature>
<keyword evidence="1" id="KW-0472">Membrane</keyword>
<feature type="transmembrane region" description="Helical" evidence="1">
    <location>
        <begin position="231"/>
        <end position="252"/>
    </location>
</feature>
<reference evidence="2" key="1">
    <citation type="submission" date="2016-10" db="EMBL/GenBank/DDBJ databases">
        <title>Complete mitochondrial genomes of 50 helminths species.</title>
        <authorList>
            <person name="Kikuchi T."/>
            <person name="Holroyd N."/>
            <person name="Berriman M."/>
        </authorList>
    </citation>
    <scope>NUCLEOTIDE SEQUENCE</scope>
</reference>
<evidence type="ECO:0000313" key="2">
    <source>
        <dbReference type="EMBL" id="BAV82763.1"/>
    </source>
</evidence>